<organism evidence="1">
    <name type="scientific">Photinus pyralis</name>
    <name type="common">Common eastern firefly</name>
    <name type="synonym">Lampyris pyralis</name>
    <dbReference type="NCBI Taxonomy" id="7054"/>
    <lineage>
        <taxon>Eukaryota</taxon>
        <taxon>Metazoa</taxon>
        <taxon>Ecdysozoa</taxon>
        <taxon>Arthropoda</taxon>
        <taxon>Hexapoda</taxon>
        <taxon>Insecta</taxon>
        <taxon>Pterygota</taxon>
        <taxon>Neoptera</taxon>
        <taxon>Endopterygota</taxon>
        <taxon>Coleoptera</taxon>
        <taxon>Polyphaga</taxon>
        <taxon>Elateriformia</taxon>
        <taxon>Elateroidea</taxon>
        <taxon>Lampyridae</taxon>
        <taxon>Lampyrinae</taxon>
        <taxon>Photinus</taxon>
    </lineage>
</organism>
<dbReference type="EMBL" id="GEZM01023294">
    <property type="protein sequence ID" value="JAV88508.1"/>
    <property type="molecule type" value="Transcribed_RNA"/>
</dbReference>
<dbReference type="EMBL" id="GEZM01023313">
    <property type="protein sequence ID" value="JAV88470.1"/>
    <property type="molecule type" value="Transcribed_RNA"/>
</dbReference>
<accession>A0A1Y1MVB8</accession>
<dbReference type="EMBL" id="GEZM01023290">
    <property type="protein sequence ID" value="JAV88517.1"/>
    <property type="molecule type" value="Transcribed_RNA"/>
</dbReference>
<evidence type="ECO:0000313" key="1">
    <source>
        <dbReference type="EMBL" id="JAV88480.1"/>
    </source>
</evidence>
<name>A0A1Y1MVB8_PHOPY</name>
<dbReference type="AlphaFoldDB" id="A0A1Y1MVB8"/>
<reference evidence="1" key="1">
    <citation type="journal article" date="2016" name="Sci. Rep.">
        <title>Molecular characterization of firefly nuptial gifts: a multi-omics approach sheds light on postcopulatory sexual selection.</title>
        <authorList>
            <person name="Al-Wathiqui N."/>
            <person name="Fallon T.R."/>
            <person name="South A."/>
            <person name="Weng J.K."/>
            <person name="Lewis S.M."/>
        </authorList>
    </citation>
    <scope>NUCLEOTIDE SEQUENCE</scope>
</reference>
<sequence>MDQQGYLAQLDLEAILVHQECQENVVLLEREDRLELRDLLECQAKRVLRDYQVHLAREDYLECLDYRELQVAATVKVKFEIFAHRSYEVLQFYIFKHLTFETIRKLHK</sequence>
<proteinExistence type="predicted"/>
<protein>
    <submittedName>
        <fullName evidence="1">Uncharacterized protein</fullName>
    </submittedName>
</protein>
<dbReference type="EMBL" id="GEZM01023309">
    <property type="protein sequence ID" value="JAV88478.1"/>
    <property type="molecule type" value="Transcribed_RNA"/>
</dbReference>
<dbReference type="EMBL" id="GEZM01023300">
    <property type="protein sequence ID" value="JAV88494.1"/>
    <property type="molecule type" value="Transcribed_RNA"/>
</dbReference>
<dbReference type="EMBL" id="GEZM01023308">
    <property type="protein sequence ID" value="JAV88480.1"/>
    <property type="molecule type" value="Transcribed_RNA"/>
</dbReference>
<dbReference type="EMBL" id="GEZM01023296">
    <property type="protein sequence ID" value="JAV88503.1"/>
    <property type="molecule type" value="Transcribed_RNA"/>
</dbReference>